<dbReference type="RefSeq" id="WP_091692851.1">
    <property type="nucleotide sequence ID" value="NZ_FPCG01000001.1"/>
</dbReference>
<feature type="transmembrane region" description="Helical" evidence="6">
    <location>
        <begin position="136"/>
        <end position="157"/>
    </location>
</feature>
<proteinExistence type="predicted"/>
<protein>
    <submittedName>
        <fullName evidence="8">Integral membrane protein</fullName>
    </submittedName>
</protein>
<feature type="domain" description="DUF3817" evidence="7">
    <location>
        <begin position="19"/>
        <end position="104"/>
    </location>
</feature>
<name>A0A1I7ME85_9MICC</name>
<evidence type="ECO:0000256" key="2">
    <source>
        <dbReference type="ARBA" id="ARBA00022475"/>
    </source>
</evidence>
<accession>A0A1I7ME85</accession>
<gene>
    <name evidence="8" type="ORF">SAMN04487966_101127</name>
</gene>
<dbReference type="Pfam" id="PF12823">
    <property type="entry name" value="DUF3817"/>
    <property type="match status" value="1"/>
</dbReference>
<evidence type="ECO:0000256" key="5">
    <source>
        <dbReference type="ARBA" id="ARBA00023136"/>
    </source>
</evidence>
<keyword evidence="5 6" id="KW-0472">Membrane</keyword>
<keyword evidence="2" id="KW-1003">Cell membrane</keyword>
<evidence type="ECO:0000256" key="1">
    <source>
        <dbReference type="ARBA" id="ARBA00004651"/>
    </source>
</evidence>
<evidence type="ECO:0000313" key="9">
    <source>
        <dbReference type="Proteomes" id="UP000198881"/>
    </source>
</evidence>
<keyword evidence="4 6" id="KW-1133">Transmembrane helix</keyword>
<evidence type="ECO:0000256" key="4">
    <source>
        <dbReference type="ARBA" id="ARBA00022989"/>
    </source>
</evidence>
<feature type="transmembrane region" description="Helical" evidence="6">
    <location>
        <begin position="52"/>
        <end position="73"/>
    </location>
</feature>
<reference evidence="8 9" key="1">
    <citation type="submission" date="2016-10" db="EMBL/GenBank/DDBJ databases">
        <authorList>
            <person name="de Groot N.N."/>
        </authorList>
    </citation>
    <scope>NUCLEOTIDE SEQUENCE [LARGE SCALE GENOMIC DNA]</scope>
    <source>
        <strain evidence="8 9">CGMCC 1.7054</strain>
    </source>
</reference>
<keyword evidence="3 6" id="KW-0812">Transmembrane</keyword>
<evidence type="ECO:0000256" key="3">
    <source>
        <dbReference type="ARBA" id="ARBA00022692"/>
    </source>
</evidence>
<keyword evidence="9" id="KW-1185">Reference proteome</keyword>
<dbReference type="STRING" id="574650.SAMN04487966_101127"/>
<evidence type="ECO:0000259" key="7">
    <source>
        <dbReference type="Pfam" id="PF12823"/>
    </source>
</evidence>
<dbReference type="PANTHER" id="PTHR40077">
    <property type="entry name" value="MEMBRANE PROTEIN-RELATED"/>
    <property type="match status" value="1"/>
</dbReference>
<dbReference type="NCBIfam" id="TIGR03954">
    <property type="entry name" value="integ_memb_HG"/>
    <property type="match status" value="1"/>
</dbReference>
<sequence>MTAIVERSSGTVLPGPRALYRVFATAEMITWALLITAMVLKYSGVTEALMPVFGGLHGFVFLSYCVITVGVWINQRWSPAAGLLALGSAVVPFATVPFERHLHRRGEPDRTWRLADGRSEPRGFWESLEAWVLRHVALATVLAMAVVGVVFALLLIAGPPWEWFA</sequence>
<evidence type="ECO:0000256" key="6">
    <source>
        <dbReference type="SAM" id="Phobius"/>
    </source>
</evidence>
<dbReference type="AlphaFoldDB" id="A0A1I7ME85"/>
<dbReference type="InterPro" id="IPR023845">
    <property type="entry name" value="DUF3817_TM"/>
</dbReference>
<dbReference type="EMBL" id="FPCG01000001">
    <property type="protein sequence ID" value="SFV20110.1"/>
    <property type="molecule type" value="Genomic_DNA"/>
</dbReference>
<dbReference type="PANTHER" id="PTHR40077:SF1">
    <property type="entry name" value="MEMBRANE PROTEIN"/>
    <property type="match status" value="1"/>
</dbReference>
<feature type="transmembrane region" description="Helical" evidence="6">
    <location>
        <begin position="79"/>
        <end position="98"/>
    </location>
</feature>
<dbReference type="Proteomes" id="UP000198881">
    <property type="component" value="Unassembled WGS sequence"/>
</dbReference>
<dbReference type="OrthoDB" id="3396203at2"/>
<dbReference type="GO" id="GO:0005886">
    <property type="term" value="C:plasma membrane"/>
    <property type="evidence" value="ECO:0007669"/>
    <property type="project" value="UniProtKB-SubCell"/>
</dbReference>
<organism evidence="8 9">
    <name type="scientific">Micrococcus terreus</name>
    <dbReference type="NCBI Taxonomy" id="574650"/>
    <lineage>
        <taxon>Bacteria</taxon>
        <taxon>Bacillati</taxon>
        <taxon>Actinomycetota</taxon>
        <taxon>Actinomycetes</taxon>
        <taxon>Micrococcales</taxon>
        <taxon>Micrococcaceae</taxon>
        <taxon>Micrococcus</taxon>
    </lineage>
</organism>
<comment type="subcellular location">
    <subcellularLocation>
        <location evidence="1">Cell membrane</location>
        <topology evidence="1">Multi-pass membrane protein</topology>
    </subcellularLocation>
</comment>
<evidence type="ECO:0000313" key="8">
    <source>
        <dbReference type="EMBL" id="SFV20110.1"/>
    </source>
</evidence>
<feature type="transmembrane region" description="Helical" evidence="6">
    <location>
        <begin position="18"/>
        <end position="40"/>
    </location>
</feature>